<dbReference type="Proteomes" id="UP000246077">
    <property type="component" value="Unassembled WGS sequence"/>
</dbReference>
<protein>
    <submittedName>
        <fullName evidence="9">Fatty acid hydroxylase</fullName>
    </submittedName>
</protein>
<name>A0A317DWZ6_9PROT</name>
<evidence type="ECO:0000313" key="10">
    <source>
        <dbReference type="Proteomes" id="UP000246077"/>
    </source>
</evidence>
<keyword evidence="4" id="KW-0560">Oxidoreductase</keyword>
<dbReference type="GO" id="GO:0006643">
    <property type="term" value="P:membrane lipid metabolic process"/>
    <property type="evidence" value="ECO:0007669"/>
    <property type="project" value="TreeGrafter"/>
</dbReference>
<feature type="transmembrane region" description="Helical" evidence="7">
    <location>
        <begin position="81"/>
        <end position="101"/>
    </location>
</feature>
<dbReference type="GO" id="GO:0008610">
    <property type="term" value="P:lipid biosynthetic process"/>
    <property type="evidence" value="ECO:0007669"/>
    <property type="project" value="InterPro"/>
</dbReference>
<feature type="transmembrane region" description="Helical" evidence="7">
    <location>
        <begin position="12"/>
        <end position="32"/>
    </location>
</feature>
<keyword evidence="5" id="KW-0443">Lipid metabolism</keyword>
<keyword evidence="10" id="KW-1185">Reference proteome</keyword>
<evidence type="ECO:0000313" key="9">
    <source>
        <dbReference type="EMBL" id="PWR19209.1"/>
    </source>
</evidence>
<dbReference type="GO" id="GO:0016020">
    <property type="term" value="C:membrane"/>
    <property type="evidence" value="ECO:0007669"/>
    <property type="project" value="GOC"/>
</dbReference>
<dbReference type="InterPro" id="IPR006694">
    <property type="entry name" value="Fatty_acid_hydroxylase"/>
</dbReference>
<evidence type="ECO:0000256" key="4">
    <source>
        <dbReference type="ARBA" id="ARBA00023002"/>
    </source>
</evidence>
<evidence type="ECO:0000256" key="7">
    <source>
        <dbReference type="SAM" id="Phobius"/>
    </source>
</evidence>
<gene>
    <name evidence="9" type="ORF">DKG75_17805</name>
</gene>
<proteinExistence type="predicted"/>
<accession>A0A317DWZ6</accession>
<dbReference type="InterPro" id="IPR051689">
    <property type="entry name" value="Sterol_desaturase/TMEM195"/>
</dbReference>
<dbReference type="Pfam" id="PF04116">
    <property type="entry name" value="FA_hydroxylase"/>
    <property type="match status" value="1"/>
</dbReference>
<evidence type="ECO:0000256" key="3">
    <source>
        <dbReference type="ARBA" id="ARBA00022989"/>
    </source>
</evidence>
<evidence type="ECO:0000259" key="8">
    <source>
        <dbReference type="Pfam" id="PF04116"/>
    </source>
</evidence>
<dbReference type="GO" id="GO:0005506">
    <property type="term" value="F:iron ion binding"/>
    <property type="evidence" value="ECO:0007669"/>
    <property type="project" value="InterPro"/>
</dbReference>
<comment type="caution">
    <text evidence="9">The sequence shown here is derived from an EMBL/GenBank/DDBJ whole genome shotgun (WGS) entry which is preliminary data.</text>
</comment>
<keyword evidence="2 7" id="KW-0812">Transmembrane</keyword>
<dbReference type="PANTHER" id="PTHR21624">
    <property type="entry name" value="STEROL DESATURASE-RELATED PROTEIN"/>
    <property type="match status" value="1"/>
</dbReference>
<feature type="transmembrane region" description="Helical" evidence="7">
    <location>
        <begin position="44"/>
        <end position="69"/>
    </location>
</feature>
<dbReference type="EMBL" id="QGLF01000005">
    <property type="protein sequence ID" value="PWR19209.1"/>
    <property type="molecule type" value="Genomic_DNA"/>
</dbReference>
<dbReference type="GO" id="GO:0012505">
    <property type="term" value="C:endomembrane system"/>
    <property type="evidence" value="ECO:0007669"/>
    <property type="project" value="UniProtKB-SubCell"/>
</dbReference>
<evidence type="ECO:0000256" key="2">
    <source>
        <dbReference type="ARBA" id="ARBA00022692"/>
    </source>
</evidence>
<dbReference type="GO" id="GO:0050479">
    <property type="term" value="F:glyceryl-ether monooxygenase activity"/>
    <property type="evidence" value="ECO:0007669"/>
    <property type="project" value="TreeGrafter"/>
</dbReference>
<dbReference type="AlphaFoldDB" id="A0A317DWZ6"/>
<feature type="transmembrane region" description="Helical" evidence="7">
    <location>
        <begin position="142"/>
        <end position="168"/>
    </location>
</feature>
<organism evidence="9 10">
    <name type="scientific">Zavarzinia compransoris</name>
    <dbReference type="NCBI Taxonomy" id="1264899"/>
    <lineage>
        <taxon>Bacteria</taxon>
        <taxon>Pseudomonadati</taxon>
        <taxon>Pseudomonadota</taxon>
        <taxon>Alphaproteobacteria</taxon>
        <taxon>Rhodospirillales</taxon>
        <taxon>Zavarziniaceae</taxon>
        <taxon>Zavarzinia</taxon>
    </lineage>
</organism>
<comment type="subcellular location">
    <subcellularLocation>
        <location evidence="1">Endomembrane system</location>
        <topology evidence="1">Multi-pass membrane protein</topology>
    </subcellularLocation>
</comment>
<reference evidence="10" key="1">
    <citation type="submission" date="2018-05" db="EMBL/GenBank/DDBJ databases">
        <title>Zavarzinia sp. HR-AS.</title>
        <authorList>
            <person name="Lee Y."/>
            <person name="Jeon C.O."/>
        </authorList>
    </citation>
    <scope>NUCLEOTIDE SEQUENCE [LARGE SCALE GENOMIC DNA]</scope>
    <source>
        <strain evidence="10">DSM 1231</strain>
    </source>
</reference>
<keyword evidence="6 7" id="KW-0472">Membrane</keyword>
<evidence type="ECO:0000256" key="5">
    <source>
        <dbReference type="ARBA" id="ARBA00023098"/>
    </source>
</evidence>
<sequence>MESLFQARGAAGGWGAALVLVLILGEAGLARWRGRPAYDLGETAATVVIAAGQRLLAAATAPLLFLILGELYRYRLFAVDMASPLALVALFLGVEFCYYWHHRAMHRFRLLWAVHGVHHSSTRLNLSAAFRLGWGGQATGAALFYAPLVLLGFPPLAVLAMLGANLFYQLFLHASVMPNLGPLEAVLNTPRHHHVHHAVNPVCMDRNFGGALIVFDRLFGTFQALPAEPLRYGTVAGGPSRNPFKAALRGWLDVGRRLAAARGLRAAGAALFGRP</sequence>
<evidence type="ECO:0000256" key="6">
    <source>
        <dbReference type="ARBA" id="ARBA00023136"/>
    </source>
</evidence>
<feature type="domain" description="Fatty acid hydroxylase" evidence="8">
    <location>
        <begin position="88"/>
        <end position="221"/>
    </location>
</feature>
<dbReference type="OrthoDB" id="9770329at2"/>
<dbReference type="PANTHER" id="PTHR21624:SF1">
    <property type="entry name" value="ALKYLGLYCEROL MONOOXYGENASE"/>
    <property type="match status" value="1"/>
</dbReference>
<evidence type="ECO:0000256" key="1">
    <source>
        <dbReference type="ARBA" id="ARBA00004127"/>
    </source>
</evidence>
<keyword evidence="3 7" id="KW-1133">Transmembrane helix</keyword>